<dbReference type="EMBL" id="KU568494">
    <property type="protein sequence ID" value="AMO44008.1"/>
    <property type="molecule type" value="Genomic_DNA"/>
</dbReference>
<evidence type="ECO:0000313" key="1">
    <source>
        <dbReference type="EMBL" id="AMO44008.1"/>
    </source>
</evidence>
<dbReference type="KEGG" id="vg:29126761"/>
<dbReference type="GeneID" id="29126761"/>
<dbReference type="RefSeq" id="YP_009304696.1">
    <property type="nucleotide sequence ID" value="NC_031279.1"/>
</dbReference>
<evidence type="ECO:0000313" key="2">
    <source>
        <dbReference type="Proteomes" id="UP000202432"/>
    </source>
</evidence>
<name>A0A127KPH9_9CAUD</name>
<organism evidence="1 2">
    <name type="scientific">Mycobacterium phage Bactobuster</name>
    <dbReference type="NCBI Taxonomy" id="1784956"/>
    <lineage>
        <taxon>Viruses</taxon>
        <taxon>Duplodnaviria</taxon>
        <taxon>Heunggongvirae</taxon>
        <taxon>Uroviricota</taxon>
        <taxon>Caudoviricetes</taxon>
        <taxon>Pukovnikvirus</taxon>
        <taxon>Pukovnikvirus bactobuster</taxon>
    </lineage>
</organism>
<proteinExistence type="predicted"/>
<protein>
    <submittedName>
        <fullName evidence="1">Uncharacterized protein</fullName>
    </submittedName>
</protein>
<sequence>MSLGVKFAFVQEVTEEMVLALPEDVILREVEHGFRQMARRHPEIVVVFDHTIVLSVHRHFMRQSYLVQVLADVIRAQLAIEAPREAA</sequence>
<reference evidence="1 2" key="1">
    <citation type="submission" date="2016-01" db="EMBL/GenBank/DDBJ databases">
        <authorList>
            <person name="Azorlibu D.M."/>
            <person name="Coomans R.J."/>
            <person name="Hopkins-Harrington C.T."/>
            <person name="Hosea K."/>
            <person name="Jones K.D."/>
            <person name="Kitt M."/>
            <person name="Mann S.N."/>
            <person name="Newman R.H."/>
            <person name="Owens D.L."/>
            <person name="Parson C.D."/>
            <person name="Robinson T.D."/>
            <person name="Salters I.D."/>
            <person name="Stadler E.K."/>
            <person name="Tran L.N."/>
            <person name="Williams K.L."/>
            <person name="Bradley K.W."/>
            <person name="Asai D.J."/>
            <person name="Bowman C.A."/>
            <person name="Russell D.A."/>
            <person name="Pope W.H."/>
            <person name="Jacobs-Sera D."/>
            <person name="Hendrix R.W."/>
            <person name="Hatfull G.F."/>
        </authorList>
    </citation>
    <scope>NUCLEOTIDE SEQUENCE [LARGE SCALE GENOMIC DNA]</scope>
</reference>
<accession>A0A127KPH9</accession>
<dbReference type="Proteomes" id="UP000202432">
    <property type="component" value="Segment"/>
</dbReference>
<dbReference type="OrthoDB" id="20360at10239"/>
<keyword evidence="2" id="KW-1185">Reference proteome</keyword>
<gene>
    <name evidence="1" type="primary">40</name>
    <name evidence="1" type="ORF">SEA_BACTOBUSTER_40</name>
</gene>